<dbReference type="InterPro" id="IPR022536">
    <property type="entry name" value="EspC"/>
</dbReference>
<dbReference type="RefSeq" id="WP_083000956.1">
    <property type="nucleotide sequence ID" value="NZ_AP022591.1"/>
</dbReference>
<dbReference type="AlphaFoldDB" id="A0A1X0BYZ0"/>
<dbReference type="KEGG" id="mcee:MCEL_22300"/>
<dbReference type="Proteomes" id="UP000466431">
    <property type="component" value="Chromosome"/>
</dbReference>
<protein>
    <submittedName>
        <fullName evidence="1">Uncharacterized protein</fullName>
    </submittedName>
</protein>
<dbReference type="Pfam" id="PF10824">
    <property type="entry name" value="T7SS_ESX_EspC"/>
    <property type="match status" value="1"/>
</dbReference>
<keyword evidence="2" id="KW-1185">Reference proteome</keyword>
<organism evidence="1 2">
    <name type="scientific">Mycolicibacterium celeriflavum</name>
    <name type="common">Mycobacterium celeriflavum</name>
    <dbReference type="NCBI Taxonomy" id="1249101"/>
    <lineage>
        <taxon>Bacteria</taxon>
        <taxon>Bacillati</taxon>
        <taxon>Actinomycetota</taxon>
        <taxon>Actinomycetes</taxon>
        <taxon>Mycobacteriales</taxon>
        <taxon>Mycobacteriaceae</taxon>
        <taxon>Mycolicibacterium</taxon>
    </lineage>
</organism>
<accession>A0A1X0BYZ0</accession>
<reference evidence="1 2" key="1">
    <citation type="journal article" date="2019" name="Emerg. Microbes Infect.">
        <title>Comprehensive subspecies identification of 175 nontuberculous mycobacteria species based on 7547 genomic profiles.</title>
        <authorList>
            <person name="Matsumoto Y."/>
            <person name="Kinjo T."/>
            <person name="Motooka D."/>
            <person name="Nabeya D."/>
            <person name="Jung N."/>
            <person name="Uechi K."/>
            <person name="Horii T."/>
            <person name="Iida T."/>
            <person name="Fujita J."/>
            <person name="Nakamura S."/>
        </authorList>
    </citation>
    <scope>NUCLEOTIDE SEQUENCE [LARGE SCALE GENOMIC DNA]</scope>
    <source>
        <strain evidence="1 2">JCM 18439</strain>
    </source>
</reference>
<dbReference type="GO" id="GO:0009306">
    <property type="term" value="P:protein secretion"/>
    <property type="evidence" value="ECO:0007669"/>
    <property type="project" value="InterPro"/>
</dbReference>
<dbReference type="EMBL" id="AP022591">
    <property type="protein sequence ID" value="BBY43935.1"/>
    <property type="molecule type" value="Genomic_DNA"/>
</dbReference>
<dbReference type="OrthoDB" id="4763847at2"/>
<proteinExistence type="predicted"/>
<sequence>MGATDASRVDVAALLSIASQYELVADTVDGAVRTHLSDLVFDGARAGRSYVAHGDAVRAAVEDVVNQLRRWSRAAAEIAAALRVSADRYAEADERAARRVG</sequence>
<name>A0A1X0BYZ0_MYCCF</name>
<evidence type="ECO:0000313" key="2">
    <source>
        <dbReference type="Proteomes" id="UP000466431"/>
    </source>
</evidence>
<evidence type="ECO:0000313" key="1">
    <source>
        <dbReference type="EMBL" id="BBY43935.1"/>
    </source>
</evidence>
<dbReference type="STRING" id="1249101.BST21_06605"/>
<gene>
    <name evidence="1" type="ORF">MCEL_22300</name>
</gene>